<comment type="caution">
    <text evidence="1">The sequence shown here is derived from an EMBL/GenBank/DDBJ whole genome shotgun (WGS) entry which is preliminary data.</text>
</comment>
<dbReference type="PANTHER" id="PTHR16155">
    <property type="entry name" value="DED DOMAIN-CONTAINING PROTEIN"/>
    <property type="match status" value="1"/>
</dbReference>
<dbReference type="EMBL" id="JAMKFB020000007">
    <property type="protein sequence ID" value="KAL0187575.1"/>
    <property type="molecule type" value="Genomic_DNA"/>
</dbReference>
<evidence type="ECO:0008006" key="3">
    <source>
        <dbReference type="Google" id="ProtNLM"/>
    </source>
</evidence>
<keyword evidence="2" id="KW-1185">Reference proteome</keyword>
<gene>
    <name evidence="1" type="ORF">M9458_014674</name>
</gene>
<evidence type="ECO:0000313" key="2">
    <source>
        <dbReference type="Proteomes" id="UP001529510"/>
    </source>
</evidence>
<reference evidence="1 2" key="1">
    <citation type="submission" date="2024-05" db="EMBL/GenBank/DDBJ databases">
        <title>Genome sequencing and assembly of Indian major carp, Cirrhinus mrigala (Hamilton, 1822).</title>
        <authorList>
            <person name="Mohindra V."/>
            <person name="Chowdhury L.M."/>
            <person name="Lal K."/>
            <person name="Jena J.K."/>
        </authorList>
    </citation>
    <scope>NUCLEOTIDE SEQUENCE [LARGE SCALE GENOMIC DNA]</scope>
    <source>
        <strain evidence="1">CM1030</strain>
        <tissue evidence="1">Blood</tissue>
    </source>
</reference>
<dbReference type="AlphaFoldDB" id="A0ABD0QMW8"/>
<evidence type="ECO:0000313" key="1">
    <source>
        <dbReference type="EMBL" id="KAL0187575.1"/>
    </source>
</evidence>
<accession>A0ABD0QMW8</accession>
<organism evidence="1 2">
    <name type="scientific">Cirrhinus mrigala</name>
    <name type="common">Mrigala</name>
    <dbReference type="NCBI Taxonomy" id="683832"/>
    <lineage>
        <taxon>Eukaryota</taxon>
        <taxon>Metazoa</taxon>
        <taxon>Chordata</taxon>
        <taxon>Craniata</taxon>
        <taxon>Vertebrata</taxon>
        <taxon>Euteleostomi</taxon>
        <taxon>Actinopterygii</taxon>
        <taxon>Neopterygii</taxon>
        <taxon>Teleostei</taxon>
        <taxon>Ostariophysi</taxon>
        <taxon>Cypriniformes</taxon>
        <taxon>Cyprinidae</taxon>
        <taxon>Labeoninae</taxon>
        <taxon>Labeonini</taxon>
        <taxon>Cirrhinus</taxon>
    </lineage>
</organism>
<protein>
    <recommendedName>
        <fullName evidence="3">Sterile alpha motif domain-containing protein 9-like</fullName>
    </recommendedName>
</protein>
<name>A0ABD0QMW8_CIRMR</name>
<dbReference type="Proteomes" id="UP001529510">
    <property type="component" value="Unassembled WGS sequence"/>
</dbReference>
<proteinExistence type="predicted"/>
<dbReference type="PANTHER" id="PTHR16155:SF18">
    <property type="entry name" value="STERILE ALPHA MOTIF DOMAIN-CONTAINING PROTEIN 9-LIKE"/>
    <property type="match status" value="1"/>
</dbReference>
<sequence length="1027" mass="119798">MSSIPSSKNGIITIPTELRESLSCLDIVWSDMFETGDINPEEARKREADFLKGAPLKWIHLVEDENSPMVKRDGFNDLIHIIKKKNRKRYLISDVSLRYQSGSGGSTLAMQVLWHFRKDLRCARVINSDLNTKKLSKQVVDLFLLSNEEHTRQNRKTVLLLLDTREKIKDLPIKNFLWEDLIDEIHKRHINTDTPAVIILNCIPTDFTLTDTMILPPKLSEGKMKKFKEKLLQQIRLQRKGHWKVTTINLLHHKDSGGSALAREVLSELSEEFTCETLTEPFKTDTAENMAEEMLRVYKTHKNTVLYLLDHEYDRPLRYLLKNLQAKIQRADQTDHPAFIIINAVSKSVVRAKDDVKLKMELLPEEEERFAQKKKEIEKKHNEMSLKFHAFNIMQGGFKKEDAEKLITEEIKKNNRKSSSTRLLSFLALINSYVPGSHLSELFCEEFMDQTEQTTDDENHTLETRMKPFMDLIVISSEGDQKVNYIRLAHPMIAHACLKMLNEHNVTRFDIAQDFLNSLVKGKESNYEQICKSMLVTRLERLVKKEKFSKLILDIMDESENTVEQCICLLKLASDLFFEDPFYPQTLARLYYIKVKEDDKYKEARKWAEEAIDREKENSHIRDTLGQVHKNHLLNETKKQSSDINIRLAIARSAIKAFKEEEEAAEDEAEDNTKFNNRGLFGFLQVCKIIHPKTSLNRTTLEHIEQEHSEFISSLKGDVETKYDFFEWYLAFSKQSFEREDPDYIQKEVEECYMYYFKMDKQDKKKNKYSGELLDILKSDISVLKQHKSKKPQSDSESQTVLYILANIICSDSGEKFEIIKEFQARLQKLWLKEMQDRSPEFYLLILLLFWPDDVQPAITNPPNLDKCLRKMRHSYKSKYQKYLCGRYLLPLFFLAKRKGLQRLIHMSKLRQTDLERLTEGDGSEEIRDLQRIDGQVRDHKVFAIRGKKQIQVTPHDRASVCKQGQDLLPTTSDKRTVSYIILYTTLPAAALHLRKLSAGHFQAVLNIIAPAALMVRQQNSLMITPE</sequence>